<feature type="region of interest" description="Disordered" evidence="1">
    <location>
        <begin position="1"/>
        <end position="32"/>
    </location>
</feature>
<dbReference type="EMBL" id="BAAAQK010000028">
    <property type="protein sequence ID" value="GAA1877566.1"/>
    <property type="molecule type" value="Genomic_DNA"/>
</dbReference>
<evidence type="ECO:0000256" key="1">
    <source>
        <dbReference type="SAM" id="MobiDB-lite"/>
    </source>
</evidence>
<protein>
    <recommendedName>
        <fullName evidence="4">ESX-1 secretion-associated protein</fullName>
    </recommendedName>
</protein>
<keyword evidence="3" id="KW-1185">Reference proteome</keyword>
<comment type="caution">
    <text evidence="2">The sequence shown here is derived from an EMBL/GenBank/DDBJ whole genome shotgun (WGS) entry which is preliminary data.</text>
</comment>
<evidence type="ECO:0008006" key="4">
    <source>
        <dbReference type="Google" id="ProtNLM"/>
    </source>
</evidence>
<organism evidence="2 3">
    <name type="scientific">Pseudonocardia ailaonensis</name>
    <dbReference type="NCBI Taxonomy" id="367279"/>
    <lineage>
        <taxon>Bacteria</taxon>
        <taxon>Bacillati</taxon>
        <taxon>Actinomycetota</taxon>
        <taxon>Actinomycetes</taxon>
        <taxon>Pseudonocardiales</taxon>
        <taxon>Pseudonocardiaceae</taxon>
        <taxon>Pseudonocardia</taxon>
    </lineage>
</organism>
<name>A0ABN2NPE7_9PSEU</name>
<proteinExistence type="predicted"/>
<evidence type="ECO:0000313" key="3">
    <source>
        <dbReference type="Proteomes" id="UP001500449"/>
    </source>
</evidence>
<reference evidence="2 3" key="1">
    <citation type="journal article" date="2019" name="Int. J. Syst. Evol. Microbiol.">
        <title>The Global Catalogue of Microorganisms (GCM) 10K type strain sequencing project: providing services to taxonomists for standard genome sequencing and annotation.</title>
        <authorList>
            <consortium name="The Broad Institute Genomics Platform"/>
            <consortium name="The Broad Institute Genome Sequencing Center for Infectious Disease"/>
            <person name="Wu L."/>
            <person name="Ma J."/>
        </authorList>
    </citation>
    <scope>NUCLEOTIDE SEQUENCE [LARGE SCALE GENOMIC DNA]</scope>
    <source>
        <strain evidence="2 3">JCM 16009</strain>
    </source>
</reference>
<gene>
    <name evidence="2" type="ORF">GCM10009836_68720</name>
</gene>
<evidence type="ECO:0000313" key="2">
    <source>
        <dbReference type="EMBL" id="GAA1877566.1"/>
    </source>
</evidence>
<accession>A0ABN2NPE7</accession>
<sequence>MANGSGRSPSELGGGAQAVGMQPDLSLDPDGAGAAAAQAARLAADLGDLHTRIRRLGFPDDLAETVSRAADELDAATDLLRTTATGLREADADAARAFRW</sequence>
<dbReference type="RefSeq" id="WP_344427032.1">
    <property type="nucleotide sequence ID" value="NZ_BAAAQK010000028.1"/>
</dbReference>
<dbReference type="Proteomes" id="UP001500449">
    <property type="component" value="Unassembled WGS sequence"/>
</dbReference>